<dbReference type="Proteomes" id="UP001333818">
    <property type="component" value="Unassembled WGS sequence"/>
</dbReference>
<dbReference type="RefSeq" id="WP_330486000.1">
    <property type="nucleotide sequence ID" value="NZ_JAZBJZ010000144.1"/>
</dbReference>
<gene>
    <name evidence="1" type="ORF">V2H45_22735</name>
</gene>
<reference evidence="1" key="1">
    <citation type="submission" date="2024-01" db="EMBL/GenBank/DDBJ databases">
        <title>Bank of Algae and Cyanobacteria of the Azores (BACA) strain genomes.</title>
        <authorList>
            <person name="Luz R."/>
            <person name="Cordeiro R."/>
            <person name="Fonseca A."/>
            <person name="Goncalves V."/>
        </authorList>
    </citation>
    <scope>NUCLEOTIDE SEQUENCE</scope>
    <source>
        <strain evidence="1">BACA0141</strain>
    </source>
</reference>
<organism evidence="1 2">
    <name type="scientific">Tumidithrix elongata BACA0141</name>
    <dbReference type="NCBI Taxonomy" id="2716417"/>
    <lineage>
        <taxon>Bacteria</taxon>
        <taxon>Bacillati</taxon>
        <taxon>Cyanobacteriota</taxon>
        <taxon>Cyanophyceae</taxon>
        <taxon>Pseudanabaenales</taxon>
        <taxon>Pseudanabaenaceae</taxon>
        <taxon>Tumidithrix</taxon>
        <taxon>Tumidithrix elongata</taxon>
    </lineage>
</organism>
<protein>
    <recommendedName>
        <fullName evidence="3">Transposase</fullName>
    </recommendedName>
</protein>
<name>A0AAW9Q6J2_9CYAN</name>
<comment type="caution">
    <text evidence="1">The sequence shown here is derived from an EMBL/GenBank/DDBJ whole genome shotgun (WGS) entry which is preliminary data.</text>
</comment>
<evidence type="ECO:0000313" key="2">
    <source>
        <dbReference type="Proteomes" id="UP001333818"/>
    </source>
</evidence>
<evidence type="ECO:0000313" key="1">
    <source>
        <dbReference type="EMBL" id="MEE3719564.1"/>
    </source>
</evidence>
<proteinExistence type="predicted"/>
<accession>A0AAW9Q6J2</accession>
<dbReference type="EMBL" id="JAZBJZ010000144">
    <property type="protein sequence ID" value="MEE3719564.1"/>
    <property type="molecule type" value="Genomic_DNA"/>
</dbReference>
<dbReference type="AlphaFoldDB" id="A0AAW9Q6J2"/>
<sequence length="67" mass="7829">MLNLERIFKQDRLIRAMTGLNLKAFELLLPTFTEAYRQSLIKPEITRKRELGGGRKATLRTIKDKLL</sequence>
<keyword evidence="2" id="KW-1185">Reference proteome</keyword>
<evidence type="ECO:0008006" key="3">
    <source>
        <dbReference type="Google" id="ProtNLM"/>
    </source>
</evidence>